<organism evidence="4">
    <name type="scientific">Arabidopsis lyrata subsp. lyrata</name>
    <name type="common">Lyre-leaved rock-cress</name>
    <dbReference type="NCBI Taxonomy" id="81972"/>
    <lineage>
        <taxon>Eukaryota</taxon>
        <taxon>Viridiplantae</taxon>
        <taxon>Streptophyta</taxon>
        <taxon>Embryophyta</taxon>
        <taxon>Tracheophyta</taxon>
        <taxon>Spermatophyta</taxon>
        <taxon>Magnoliopsida</taxon>
        <taxon>eudicotyledons</taxon>
        <taxon>Gunneridae</taxon>
        <taxon>Pentapetalae</taxon>
        <taxon>rosids</taxon>
        <taxon>malvids</taxon>
        <taxon>Brassicales</taxon>
        <taxon>Brassicaceae</taxon>
        <taxon>Camelineae</taxon>
        <taxon>Arabidopsis</taxon>
    </lineage>
</organism>
<protein>
    <submittedName>
        <fullName evidence="2">Predicted protein</fullName>
    </submittedName>
</protein>
<name>D7LQ91_ARALL</name>
<dbReference type="EMBL" id="GL348717">
    <property type="protein sequence ID" value="EFH51434.1"/>
    <property type="molecule type" value="Genomic_DNA"/>
</dbReference>
<reference evidence="2" key="1">
    <citation type="submission" date="2009-11" db="EMBL/GenBank/DDBJ databases">
        <authorList>
            <consortium name="US DOE Joint Genome Institute (JGI-PGF)"/>
            <person name="Ottilar R."/>
            <person name="Schmutz J."/>
            <person name="Salamov A."/>
            <person name="Cheng J.F."/>
            <person name="Lucas S."/>
            <person name="Pitluck S."/>
            <person name="Gundlach H."/>
            <person name="Guo Y."/>
            <person name="Haberer G."/>
            <person name="Nasrallah J."/>
            <person name="Mayer K.F.X."/>
            <person name="van de Peer Y."/>
            <person name="Weigel D."/>
            <person name="Grigoriev I.V."/>
        </authorList>
    </citation>
    <scope>NUCLEOTIDE SEQUENCE</scope>
</reference>
<dbReference type="Gramene" id="Al_scaffold_0005_198">
    <property type="protein sequence ID" value="Al_scaffold_0005_198"/>
    <property type="gene ID" value="Al_scaffold_0005_198"/>
</dbReference>
<dbReference type="EMBL" id="GL348717">
    <property type="protein sequence ID" value="EFH51423.1"/>
    <property type="molecule type" value="Genomic_DNA"/>
</dbReference>
<evidence type="ECO:0000313" key="2">
    <source>
        <dbReference type="EMBL" id="EFH51423.1"/>
    </source>
</evidence>
<dbReference type="Gramene" id="Al_scaffold_0005_211">
    <property type="protein sequence ID" value="Al_scaffold_0005_211"/>
    <property type="gene ID" value="Al_scaffold_0005_211"/>
</dbReference>
<evidence type="ECO:0000313" key="3">
    <source>
        <dbReference type="EMBL" id="EFH51434.1"/>
    </source>
</evidence>
<gene>
    <name evidence="1" type="ORF">ARALYDRAFT_655639</name>
    <name evidence="2" type="ORF">ARALYDRAFT_664163</name>
    <name evidence="3" type="ORF">ARALYDRAFT_664176</name>
</gene>
<dbReference type="Proteomes" id="UP000008694">
    <property type="component" value="Unassembled WGS sequence"/>
</dbReference>
<reference evidence="4" key="4">
    <citation type="journal article" date="2011" name="Nat. Genet.">
        <title>The Arabidopsis lyrata genome sequence and the basis of rapid genome size change.</title>
        <authorList>
            <person name="Hu T.T."/>
            <person name="Pattyn P."/>
            <person name="Bakker E.G."/>
            <person name="Cao J."/>
            <person name="Cheng J.-F."/>
            <person name="Clark R.M."/>
            <person name="Fahlgren N."/>
            <person name="Fawcett J.A."/>
            <person name="Grimwood J."/>
            <person name="Gundlach H."/>
            <person name="Haberer G."/>
            <person name="Hollister J.D."/>
            <person name="Ossowski S."/>
            <person name="Ottilar R.P."/>
            <person name="Salamov A.A."/>
            <person name="Schneeberger K."/>
            <person name="Spannagl M."/>
            <person name="Wang X."/>
            <person name="Yang L."/>
            <person name="Nasrallah M.E."/>
            <person name="Bergelson J."/>
            <person name="Carrington J.C."/>
            <person name="Gaut B.S."/>
            <person name="Schmutz J."/>
            <person name="Mayer K.F.X."/>
            <person name="Van de Peer Y."/>
            <person name="Grigoriev I.V."/>
            <person name="Nordborg M."/>
            <person name="Weigel D."/>
            <person name="Guo Y.-L."/>
        </authorList>
    </citation>
    <scope>NUCLEOTIDE SEQUENCE [LARGE SCALE GENOMIC DNA]</scope>
    <source>
        <strain evidence="4">cv. MN47</strain>
    </source>
</reference>
<keyword evidence="4" id="KW-1185">Reference proteome</keyword>
<dbReference type="EMBL" id="GL348779">
    <property type="protein sequence ID" value="EFH39183.1"/>
    <property type="molecule type" value="Genomic_DNA"/>
</dbReference>
<dbReference type="Gramene" id="Al_scaffold_0086_1">
    <property type="protein sequence ID" value="Al_scaffold_0086_1"/>
    <property type="gene ID" value="Al_scaffold_0086_1"/>
</dbReference>
<reference evidence="1" key="2">
    <citation type="submission" date="2010-06" db="EMBL/GenBank/DDBJ databases">
        <title>The basis of rapid genome size change in Arabidopsis.</title>
        <authorList>
            <person name="Bakker E."/>
            <person name="Bergelson J."/>
            <person name="Cheng J.F."/>
            <person name="Clark R.M."/>
            <person name="Fawcett J."/>
            <person name="Gaut B."/>
            <person name="Grigoriev I."/>
            <person name="Gundlach H."/>
            <person name="Guo Y."/>
            <person name="Haberer G."/>
            <person name="Hollister J."/>
            <person name="Hu T.T."/>
            <person name="Mayer K.F.X."/>
            <person name="Nasrallah J."/>
            <person name="Nordborg M."/>
            <person name="Otillar R."/>
            <person name="Pattyn P."/>
            <person name="Schmutz J."/>
            <person name="Spannagl M."/>
            <person name="van de Peer Y."/>
            <person name="Wang X."/>
            <person name="Weigel D."/>
            <person name="Yang L."/>
        </authorList>
    </citation>
    <scope>NUCLEOTIDE SEQUENCE</scope>
</reference>
<proteinExistence type="predicted"/>
<sequence length="116" mass="13102">MIIIQTEIGESTLRVYYAHGGNTLTQRVKIKLLVFRPKVSDAILDDDFYISNNFKTENSLFWKQKDSKGCWNQLYSPINIGAVRLPAAVANADNDVRFVAAGTCGRTLRQTRVNCF</sequence>
<dbReference type="AlphaFoldDB" id="D7LQ91"/>
<dbReference type="HOGENOM" id="CLU_2100225_0_0_1"/>
<evidence type="ECO:0000313" key="1">
    <source>
        <dbReference type="EMBL" id="EFH39183.1"/>
    </source>
</evidence>
<accession>D7LQ91</accession>
<evidence type="ECO:0000313" key="4">
    <source>
        <dbReference type="Proteomes" id="UP000008694"/>
    </source>
</evidence>
<reference evidence="2" key="3">
    <citation type="submission" date="2010-06" db="EMBL/GenBank/DDBJ databases">
        <title>The basis of rapid genome size change in Arabidopsis.</title>
        <authorList>
            <consortium name="US DOE Joint Genome Institute (JGI-PGF)"/>
            <person name="Bakker E."/>
            <person name="Bergelson J."/>
            <person name="Cheng J.Fang."/>
            <person name="Clark R.M."/>
            <person name="Fawcett J."/>
            <person name="Gaut B."/>
            <person name="Grigoriev I."/>
            <person name="Gundlach H."/>
            <person name="Guo Y."/>
            <person name="Haberer G."/>
            <person name="Hollister J."/>
            <person name="Hu T.T."/>
            <person name="Mayer K.F.X."/>
            <person name="Nasrallah J."/>
            <person name="Nordborg M."/>
            <person name="Otillar R."/>
            <person name="Pattyn P."/>
            <person name="Schmutz J."/>
            <person name="Spannagl M."/>
            <person name="van de Peer Y."/>
            <person name="Wang X."/>
            <person name="Weigel D."/>
            <person name="Yang L."/>
        </authorList>
    </citation>
    <scope>NUCLEOTIDE SEQUENCE</scope>
</reference>